<dbReference type="EMBL" id="KN822983">
    <property type="protein sequence ID" value="KIO29389.1"/>
    <property type="molecule type" value="Genomic_DNA"/>
</dbReference>
<name>A0A0C3QPS2_9AGAM</name>
<dbReference type="OrthoDB" id="3044029at2759"/>
<organism evidence="2 3">
    <name type="scientific">Tulasnella calospora MUT 4182</name>
    <dbReference type="NCBI Taxonomy" id="1051891"/>
    <lineage>
        <taxon>Eukaryota</taxon>
        <taxon>Fungi</taxon>
        <taxon>Dikarya</taxon>
        <taxon>Basidiomycota</taxon>
        <taxon>Agaricomycotina</taxon>
        <taxon>Agaricomycetes</taxon>
        <taxon>Cantharellales</taxon>
        <taxon>Tulasnellaceae</taxon>
        <taxon>Tulasnella</taxon>
    </lineage>
</organism>
<accession>A0A0C3QPS2</accession>
<evidence type="ECO:0000313" key="3">
    <source>
        <dbReference type="Proteomes" id="UP000054248"/>
    </source>
</evidence>
<dbReference type="AlphaFoldDB" id="A0A0C3QPS2"/>
<protein>
    <submittedName>
        <fullName evidence="2">Uncharacterized protein</fullName>
    </submittedName>
</protein>
<proteinExistence type="predicted"/>
<reference evidence="2 3" key="1">
    <citation type="submission" date="2014-04" db="EMBL/GenBank/DDBJ databases">
        <authorList>
            <consortium name="DOE Joint Genome Institute"/>
            <person name="Kuo A."/>
            <person name="Girlanda M."/>
            <person name="Perotto S."/>
            <person name="Kohler A."/>
            <person name="Nagy L.G."/>
            <person name="Floudas D."/>
            <person name="Copeland A."/>
            <person name="Barry K.W."/>
            <person name="Cichocki N."/>
            <person name="Veneault-Fourrey C."/>
            <person name="LaButti K."/>
            <person name="Lindquist E.A."/>
            <person name="Lipzen A."/>
            <person name="Lundell T."/>
            <person name="Morin E."/>
            <person name="Murat C."/>
            <person name="Sun H."/>
            <person name="Tunlid A."/>
            <person name="Henrissat B."/>
            <person name="Grigoriev I.V."/>
            <person name="Hibbett D.S."/>
            <person name="Martin F."/>
            <person name="Nordberg H.P."/>
            <person name="Cantor M.N."/>
            <person name="Hua S.X."/>
        </authorList>
    </citation>
    <scope>NUCLEOTIDE SEQUENCE [LARGE SCALE GENOMIC DNA]</scope>
    <source>
        <strain evidence="2 3">MUT 4182</strain>
    </source>
</reference>
<evidence type="ECO:0000256" key="1">
    <source>
        <dbReference type="SAM" id="SignalP"/>
    </source>
</evidence>
<feature type="chain" id="PRO_5002169026" evidence="1">
    <location>
        <begin position="21"/>
        <end position="191"/>
    </location>
</feature>
<dbReference type="Proteomes" id="UP000054248">
    <property type="component" value="Unassembled WGS sequence"/>
</dbReference>
<evidence type="ECO:0000313" key="2">
    <source>
        <dbReference type="EMBL" id="KIO29389.1"/>
    </source>
</evidence>
<keyword evidence="3" id="KW-1185">Reference proteome</keyword>
<gene>
    <name evidence="2" type="ORF">M407DRAFT_169635</name>
</gene>
<dbReference type="STRING" id="1051891.A0A0C3QPS2"/>
<keyword evidence="1" id="KW-0732">Signal</keyword>
<feature type="signal peptide" evidence="1">
    <location>
        <begin position="1"/>
        <end position="20"/>
    </location>
</feature>
<sequence length="191" mass="20289">MKFIKSSLATWATLLTAAMAAFPSINDVSPDNVVYISSESVYCMIFPKYPHMDIGASENPGNTQTLCTYPYNATLQGTIPQGFFRSVAFAKGVGITGQPYVQLTGCIVPQLVDRLNPADSGGQYDSNGGVTLQGNPIGSQCLGYASYVELIEPGGPRACIRCCIDPVDCPVTLDTSGCPTVIPGNYFDCAY</sequence>
<reference evidence="3" key="2">
    <citation type="submission" date="2015-01" db="EMBL/GenBank/DDBJ databases">
        <title>Evolutionary Origins and Diversification of the Mycorrhizal Mutualists.</title>
        <authorList>
            <consortium name="DOE Joint Genome Institute"/>
            <consortium name="Mycorrhizal Genomics Consortium"/>
            <person name="Kohler A."/>
            <person name="Kuo A."/>
            <person name="Nagy L.G."/>
            <person name="Floudas D."/>
            <person name="Copeland A."/>
            <person name="Barry K.W."/>
            <person name="Cichocki N."/>
            <person name="Veneault-Fourrey C."/>
            <person name="LaButti K."/>
            <person name="Lindquist E.A."/>
            <person name="Lipzen A."/>
            <person name="Lundell T."/>
            <person name="Morin E."/>
            <person name="Murat C."/>
            <person name="Riley R."/>
            <person name="Ohm R."/>
            <person name="Sun H."/>
            <person name="Tunlid A."/>
            <person name="Henrissat B."/>
            <person name="Grigoriev I.V."/>
            <person name="Hibbett D.S."/>
            <person name="Martin F."/>
        </authorList>
    </citation>
    <scope>NUCLEOTIDE SEQUENCE [LARGE SCALE GENOMIC DNA]</scope>
    <source>
        <strain evidence="3">MUT 4182</strain>
    </source>
</reference>
<dbReference type="HOGENOM" id="CLU_092528_0_0_1"/>